<keyword evidence="3" id="KW-1185">Reference proteome</keyword>
<dbReference type="EMBL" id="KN834851">
    <property type="protein sequence ID" value="KIK51928.1"/>
    <property type="molecule type" value="Genomic_DNA"/>
</dbReference>
<sequence length="187" mass="20673">MKSYCLQFPLALQLQERISPKKKSTKVQHPGPSDSNDNLSLLICRCLGRSVPINAFMLDTGSNASINNLTHNLPADRASIFSSVPSVCTEEQMDRLSESNSSIRAAKNQHHKQNQKERESTQKEGKKQDRVAECLSNGKLHEAPSVELVQDAVADLLAHLKGAPQGKSGRYKHAHIDFFTSEKLQGI</sequence>
<feature type="region of interest" description="Disordered" evidence="1">
    <location>
        <begin position="92"/>
        <end position="130"/>
    </location>
</feature>
<dbReference type="HOGENOM" id="CLU_1447849_0_0_1"/>
<organism evidence="2 3">
    <name type="scientific">Collybiopsis luxurians FD-317 M1</name>
    <dbReference type="NCBI Taxonomy" id="944289"/>
    <lineage>
        <taxon>Eukaryota</taxon>
        <taxon>Fungi</taxon>
        <taxon>Dikarya</taxon>
        <taxon>Basidiomycota</taxon>
        <taxon>Agaricomycotina</taxon>
        <taxon>Agaricomycetes</taxon>
        <taxon>Agaricomycetidae</taxon>
        <taxon>Agaricales</taxon>
        <taxon>Marasmiineae</taxon>
        <taxon>Omphalotaceae</taxon>
        <taxon>Collybiopsis</taxon>
        <taxon>Collybiopsis luxurians</taxon>
    </lineage>
</organism>
<evidence type="ECO:0000256" key="1">
    <source>
        <dbReference type="SAM" id="MobiDB-lite"/>
    </source>
</evidence>
<proteinExistence type="predicted"/>
<feature type="compositionally biased region" description="Basic and acidic residues" evidence="1">
    <location>
        <begin position="114"/>
        <end position="130"/>
    </location>
</feature>
<name>A0A0D0CAP7_9AGAR</name>
<dbReference type="AlphaFoldDB" id="A0A0D0CAP7"/>
<evidence type="ECO:0000313" key="2">
    <source>
        <dbReference type="EMBL" id="KIK51928.1"/>
    </source>
</evidence>
<dbReference type="Proteomes" id="UP000053593">
    <property type="component" value="Unassembled WGS sequence"/>
</dbReference>
<dbReference type="OrthoDB" id="10665176at2759"/>
<gene>
    <name evidence="2" type="ORF">GYMLUDRAFT_64528</name>
</gene>
<evidence type="ECO:0000313" key="3">
    <source>
        <dbReference type="Proteomes" id="UP000053593"/>
    </source>
</evidence>
<reference evidence="2 3" key="1">
    <citation type="submission" date="2014-04" db="EMBL/GenBank/DDBJ databases">
        <title>Evolutionary Origins and Diversification of the Mycorrhizal Mutualists.</title>
        <authorList>
            <consortium name="DOE Joint Genome Institute"/>
            <consortium name="Mycorrhizal Genomics Consortium"/>
            <person name="Kohler A."/>
            <person name="Kuo A."/>
            <person name="Nagy L.G."/>
            <person name="Floudas D."/>
            <person name="Copeland A."/>
            <person name="Barry K.W."/>
            <person name="Cichocki N."/>
            <person name="Veneault-Fourrey C."/>
            <person name="LaButti K."/>
            <person name="Lindquist E.A."/>
            <person name="Lipzen A."/>
            <person name="Lundell T."/>
            <person name="Morin E."/>
            <person name="Murat C."/>
            <person name="Riley R."/>
            <person name="Ohm R."/>
            <person name="Sun H."/>
            <person name="Tunlid A."/>
            <person name="Henrissat B."/>
            <person name="Grigoriev I.V."/>
            <person name="Hibbett D.S."/>
            <person name="Martin F."/>
        </authorList>
    </citation>
    <scope>NUCLEOTIDE SEQUENCE [LARGE SCALE GENOMIC DNA]</scope>
    <source>
        <strain evidence="2 3">FD-317 M1</strain>
    </source>
</reference>
<protein>
    <submittedName>
        <fullName evidence="2">Uncharacterized protein</fullName>
    </submittedName>
</protein>
<accession>A0A0D0CAP7</accession>